<feature type="region of interest" description="Disordered" evidence="1">
    <location>
        <begin position="23"/>
        <end position="54"/>
    </location>
</feature>
<name>A0AAD1RA51_PELCU</name>
<dbReference type="Proteomes" id="UP001295444">
    <property type="component" value="Chromosome 02"/>
</dbReference>
<dbReference type="EMBL" id="OW240913">
    <property type="protein sequence ID" value="CAH2246082.1"/>
    <property type="molecule type" value="Genomic_DNA"/>
</dbReference>
<reference evidence="2" key="1">
    <citation type="submission" date="2022-03" db="EMBL/GenBank/DDBJ databases">
        <authorList>
            <person name="Alioto T."/>
            <person name="Alioto T."/>
            <person name="Gomez Garrido J."/>
        </authorList>
    </citation>
    <scope>NUCLEOTIDE SEQUENCE</scope>
</reference>
<proteinExistence type="predicted"/>
<dbReference type="AlphaFoldDB" id="A0AAD1RA51"/>
<keyword evidence="3" id="KW-1185">Reference proteome</keyword>
<feature type="non-terminal residue" evidence="2">
    <location>
        <position position="1"/>
    </location>
</feature>
<evidence type="ECO:0000313" key="3">
    <source>
        <dbReference type="Proteomes" id="UP001295444"/>
    </source>
</evidence>
<organism evidence="2 3">
    <name type="scientific">Pelobates cultripes</name>
    <name type="common">Western spadefoot toad</name>
    <dbReference type="NCBI Taxonomy" id="61616"/>
    <lineage>
        <taxon>Eukaryota</taxon>
        <taxon>Metazoa</taxon>
        <taxon>Chordata</taxon>
        <taxon>Craniata</taxon>
        <taxon>Vertebrata</taxon>
        <taxon>Euteleostomi</taxon>
        <taxon>Amphibia</taxon>
        <taxon>Batrachia</taxon>
        <taxon>Anura</taxon>
        <taxon>Pelobatoidea</taxon>
        <taxon>Pelobatidae</taxon>
        <taxon>Pelobates</taxon>
    </lineage>
</organism>
<protein>
    <submittedName>
        <fullName evidence="2">Uncharacterized protein</fullName>
    </submittedName>
</protein>
<feature type="compositionally biased region" description="Polar residues" evidence="1">
    <location>
        <begin position="40"/>
        <end position="54"/>
    </location>
</feature>
<sequence>AYSGLPKPGALFQSAVWPPDESDTYLSPEYHQVSDPTAMGSRTQRTQANISRNTQDIITLL</sequence>
<evidence type="ECO:0000256" key="1">
    <source>
        <dbReference type="SAM" id="MobiDB-lite"/>
    </source>
</evidence>
<evidence type="ECO:0000313" key="2">
    <source>
        <dbReference type="EMBL" id="CAH2246082.1"/>
    </source>
</evidence>
<gene>
    <name evidence="2" type="ORF">PECUL_23A008444</name>
</gene>
<accession>A0AAD1RA51</accession>